<feature type="compositionally biased region" description="Polar residues" evidence="4">
    <location>
        <begin position="36"/>
        <end position="53"/>
    </location>
</feature>
<dbReference type="InterPro" id="IPR051544">
    <property type="entry name" value="TPS_OM_transporter"/>
</dbReference>
<feature type="domain" description="Polypeptide-transport-associated ShlB-type" evidence="6">
    <location>
        <begin position="86"/>
        <end position="168"/>
    </location>
</feature>
<dbReference type="AlphaFoldDB" id="A0A3S1AHV5"/>
<dbReference type="Proteomes" id="UP000271624">
    <property type="component" value="Unassembled WGS sequence"/>
</dbReference>
<dbReference type="EMBL" id="RSCL01000022">
    <property type="protein sequence ID" value="RUT00824.1"/>
    <property type="molecule type" value="Genomic_DNA"/>
</dbReference>
<evidence type="ECO:0000256" key="3">
    <source>
        <dbReference type="ARBA" id="ARBA00023237"/>
    </source>
</evidence>
<reference evidence="7" key="2">
    <citation type="journal article" date="2019" name="Genome Biol. Evol.">
        <title>Day and night: Metabolic profiles and evolutionary relationships of six axenic non-marine cyanobacteria.</title>
        <authorList>
            <person name="Will S.E."/>
            <person name="Henke P."/>
            <person name="Boedeker C."/>
            <person name="Huang S."/>
            <person name="Brinkmann H."/>
            <person name="Rohde M."/>
            <person name="Jarek M."/>
            <person name="Friedl T."/>
            <person name="Seufert S."/>
            <person name="Schumacher M."/>
            <person name="Overmann J."/>
            <person name="Neumann-Schaal M."/>
            <person name="Petersen J."/>
        </authorList>
    </citation>
    <scope>NUCLEOTIDE SEQUENCE [LARGE SCALE GENOMIC DNA]</scope>
    <source>
        <strain evidence="7">PCC 7102</strain>
    </source>
</reference>
<dbReference type="InterPro" id="IPR005565">
    <property type="entry name" value="Hemolysn_activator_HlyB_C"/>
</dbReference>
<dbReference type="Pfam" id="PF03865">
    <property type="entry name" value="ShlB"/>
    <property type="match status" value="1"/>
</dbReference>
<sequence length="579" mass="64784">MTGRARAFFSFISISQFIFTPNVIAQTNPPDGVNIPPNTVQRLNETNPQKTPSTPVPIPKPESSPIFNTPGTLEPSKTPINTNIRFKIKKVNVLGNTVLQEEIDKIKKDYEGKEETFTFEQLIELRTKITQLYIDNGYATSGAFLLPDDPKELPDPKNYVVNIQVVEGELEKLEITGLSRLQEGYIRSRVNPAITKPLNVNRLREALQLLQIDPVLERVEAELTAGKQAGFNILALRLTEAPAFSAGIIIANNQSPSVGSIQGSLFLNHDNFLGFGDRFSAEYGLTQGLNLYSLGYTFPITPNNGTFSVRYSNNNSTITEAPFNDLGIRSDSETLSFSLRQPIIRKPQTEFAVGLGLDLRRNQTFILDDVPFSFSTGPEDGESKVTAIRFFQDWLKRDATQVFAARSQFNFGIDAFDATINNSGTDGRFFSWVGQFQWAKQVSPRRTLIARVDTQLTPNSLLSLERFSIGGVGTVRGYRQNQITSDNGILASVEYSFPLLPNLRNLQFTPFFELGYGWNNRGENPQQNFIASFGSSLRWEITPSFDITIDYGIPLVILEDKGDSLQDNGLYFSLRYKPF</sequence>
<evidence type="ECO:0000259" key="5">
    <source>
        <dbReference type="Pfam" id="PF03865"/>
    </source>
</evidence>
<evidence type="ECO:0008006" key="9">
    <source>
        <dbReference type="Google" id="ProtNLM"/>
    </source>
</evidence>
<reference evidence="7" key="1">
    <citation type="submission" date="2018-12" db="EMBL/GenBank/DDBJ databases">
        <authorList>
            <person name="Will S."/>
            <person name="Neumann-Schaal M."/>
            <person name="Henke P."/>
        </authorList>
    </citation>
    <scope>NUCLEOTIDE SEQUENCE</scope>
    <source>
        <strain evidence="7">PCC 7102</strain>
    </source>
</reference>
<dbReference type="InterPro" id="IPR013686">
    <property type="entry name" value="Polypept-transport_assoc_ShlB"/>
</dbReference>
<dbReference type="Pfam" id="PF08479">
    <property type="entry name" value="POTRA_2"/>
    <property type="match status" value="1"/>
</dbReference>
<protein>
    <recommendedName>
        <fullName evidence="9">POTRA domain-containing protein</fullName>
    </recommendedName>
</protein>
<dbReference type="RefSeq" id="WP_127085349.1">
    <property type="nucleotide sequence ID" value="NZ_RSCL01000022.1"/>
</dbReference>
<name>A0A3S1AHV5_9CYAN</name>
<keyword evidence="1" id="KW-1134">Transmembrane beta strand</keyword>
<dbReference type="Gene3D" id="3.10.20.310">
    <property type="entry name" value="membrane protein fhac"/>
    <property type="match status" value="1"/>
</dbReference>
<gene>
    <name evidence="7" type="ORF">DSM106972_072330</name>
</gene>
<dbReference type="GO" id="GO:0098046">
    <property type="term" value="C:type V protein secretion system complex"/>
    <property type="evidence" value="ECO:0007669"/>
    <property type="project" value="TreeGrafter"/>
</dbReference>
<evidence type="ECO:0000313" key="8">
    <source>
        <dbReference type="Proteomes" id="UP000271624"/>
    </source>
</evidence>
<evidence type="ECO:0000259" key="6">
    <source>
        <dbReference type="Pfam" id="PF08479"/>
    </source>
</evidence>
<dbReference type="PANTHER" id="PTHR34597">
    <property type="entry name" value="SLR1661 PROTEIN"/>
    <property type="match status" value="1"/>
</dbReference>
<dbReference type="Gene3D" id="2.40.160.50">
    <property type="entry name" value="membrane protein fhac: a member of the omp85/tpsb transporter family"/>
    <property type="match status" value="1"/>
</dbReference>
<evidence type="ECO:0000256" key="2">
    <source>
        <dbReference type="ARBA" id="ARBA00022692"/>
    </source>
</evidence>
<evidence type="ECO:0000256" key="1">
    <source>
        <dbReference type="ARBA" id="ARBA00022452"/>
    </source>
</evidence>
<dbReference type="GO" id="GO:0008320">
    <property type="term" value="F:protein transmembrane transporter activity"/>
    <property type="evidence" value="ECO:0007669"/>
    <property type="project" value="TreeGrafter"/>
</dbReference>
<organism evidence="7 8">
    <name type="scientific">Dulcicalothrix desertica PCC 7102</name>
    <dbReference type="NCBI Taxonomy" id="232991"/>
    <lineage>
        <taxon>Bacteria</taxon>
        <taxon>Bacillati</taxon>
        <taxon>Cyanobacteriota</taxon>
        <taxon>Cyanophyceae</taxon>
        <taxon>Nostocales</taxon>
        <taxon>Calotrichaceae</taxon>
        <taxon>Dulcicalothrix</taxon>
    </lineage>
</organism>
<dbReference type="PANTHER" id="PTHR34597:SF3">
    <property type="entry name" value="OUTER MEMBRANE TRANSPORTER CDIB"/>
    <property type="match status" value="1"/>
</dbReference>
<feature type="region of interest" description="Disordered" evidence="4">
    <location>
        <begin position="29"/>
        <end position="78"/>
    </location>
</feature>
<dbReference type="GO" id="GO:0046819">
    <property type="term" value="P:protein secretion by the type V secretion system"/>
    <property type="evidence" value="ECO:0007669"/>
    <property type="project" value="TreeGrafter"/>
</dbReference>
<evidence type="ECO:0000256" key="4">
    <source>
        <dbReference type="SAM" id="MobiDB-lite"/>
    </source>
</evidence>
<keyword evidence="3" id="KW-0998">Cell outer membrane</keyword>
<accession>A0A3S1AHV5</accession>
<proteinExistence type="predicted"/>
<evidence type="ECO:0000313" key="7">
    <source>
        <dbReference type="EMBL" id="RUT00824.1"/>
    </source>
</evidence>
<keyword evidence="1" id="KW-0472">Membrane</keyword>
<comment type="caution">
    <text evidence="7">The sequence shown here is derived from an EMBL/GenBank/DDBJ whole genome shotgun (WGS) entry which is preliminary data.</text>
</comment>
<feature type="domain" description="Haemolysin activator HlyB C-terminal" evidence="5">
    <location>
        <begin position="235"/>
        <end position="536"/>
    </location>
</feature>
<keyword evidence="2" id="KW-0812">Transmembrane</keyword>
<dbReference type="OrthoDB" id="596066at2"/>
<keyword evidence="8" id="KW-1185">Reference proteome</keyword>